<dbReference type="Pfam" id="PF18759">
    <property type="entry name" value="Plavaka"/>
    <property type="match status" value="1"/>
</dbReference>
<organism evidence="2 3">
    <name type="scientific">Leucocoprinus birnbaumii</name>
    <dbReference type="NCBI Taxonomy" id="56174"/>
    <lineage>
        <taxon>Eukaryota</taxon>
        <taxon>Fungi</taxon>
        <taxon>Dikarya</taxon>
        <taxon>Basidiomycota</taxon>
        <taxon>Agaricomycotina</taxon>
        <taxon>Agaricomycetes</taxon>
        <taxon>Agaricomycetidae</taxon>
        <taxon>Agaricales</taxon>
        <taxon>Agaricineae</taxon>
        <taxon>Agaricaceae</taxon>
        <taxon>Leucocoprinus</taxon>
    </lineage>
</organism>
<dbReference type="EMBL" id="JANIEX010000721">
    <property type="protein sequence ID" value="KAJ3563803.1"/>
    <property type="molecule type" value="Genomic_DNA"/>
</dbReference>
<feature type="region of interest" description="Disordered" evidence="1">
    <location>
        <begin position="61"/>
        <end position="113"/>
    </location>
</feature>
<dbReference type="Proteomes" id="UP001213000">
    <property type="component" value="Unassembled WGS sequence"/>
</dbReference>
<evidence type="ECO:0000313" key="3">
    <source>
        <dbReference type="Proteomes" id="UP001213000"/>
    </source>
</evidence>
<name>A0AAD5VLV2_9AGAR</name>
<protein>
    <submittedName>
        <fullName evidence="2">Uncharacterized protein</fullName>
    </submittedName>
</protein>
<gene>
    <name evidence="2" type="ORF">NP233_g8701</name>
</gene>
<feature type="region of interest" description="Disordered" evidence="1">
    <location>
        <begin position="20"/>
        <end position="40"/>
    </location>
</feature>
<evidence type="ECO:0000313" key="2">
    <source>
        <dbReference type="EMBL" id="KAJ3563803.1"/>
    </source>
</evidence>
<dbReference type="AlphaFoldDB" id="A0AAD5VLV2"/>
<keyword evidence="3" id="KW-1185">Reference proteome</keyword>
<proteinExistence type="predicted"/>
<accession>A0AAD5VLV2</accession>
<dbReference type="InterPro" id="IPR041078">
    <property type="entry name" value="Plavaka"/>
</dbReference>
<reference evidence="2" key="1">
    <citation type="submission" date="2022-07" db="EMBL/GenBank/DDBJ databases">
        <title>Genome Sequence of Leucocoprinus birnbaumii.</title>
        <authorList>
            <person name="Buettner E."/>
        </authorList>
    </citation>
    <scope>NUCLEOTIDE SEQUENCE</scope>
    <source>
        <strain evidence="2">VT141</strain>
    </source>
</reference>
<evidence type="ECO:0000256" key="1">
    <source>
        <dbReference type="SAM" id="MobiDB-lite"/>
    </source>
</evidence>
<comment type="caution">
    <text evidence="2">The sequence shown here is derived from an EMBL/GenBank/DDBJ whole genome shotgun (WGS) entry which is preliminary data.</text>
</comment>
<sequence length="917" mass="105952">MPKAQTQLVTCPHCEKLLKGPYAGRHPVNCPQRDRQDRKKRAENFAFQQLLERTIVATSHNDIRKTKQRRPAWQDPTLQPIKEASQHPRTTRSPTPSPSLGLHSEPSTPQKDDIKVEYHPHSERPACTVPFEQFVRKETTSGTGSKRLRVNPWEPFKTQSDFEFSKIALESNLSRSQVERLIKLFHRSRPSEDIFSLLNYDDMRNRWRQSCEKFARYQKHVVAAEHLNLKDSYDFWYLDLWDWALDLIRNEELAPQFEWDAQRLFKYDGEKFVRFVDEPWTGDRWHEFQSTLPPTAKPLGFILYADKTKLSSFGSQMAYPVVARIANLPVEVRNGQGLGGGCTVGWLPIVKDDAGTSNEKGYPDFKRVVWHESARILIRKLAEIAKRGGEWVRAGNGVDLHLVPWIFLVSADYEEQCVIALIRGFMSLFPCPICLVPAHLQFDVGLSFELRTQAATQALISGAQELNKKDAEALLKSKGLRPVKNAFWEIEGFDLHRAISFDRMHNNAHGLGGKHLWPLLLEYLKECGPNTKGLVDERANELPRWRDLHHFHEVTEVSFSDASKFEDVVKISLFIAHDLILESGQPGAFLFLQLLRKYLNLDLYMGFNVHTLETIEAGKAELAEWRDLLSEYAQESTEFVKHKSWNFPKNHWWSHVFDEILSKGVTRNSTTQPSEQMHGVIKDTYHLRTNFKDIAPQILETLNWRRVSELMESEFPVEDADISNQGSSDANSAKVSFHDLCYEKSTNPQFDGFYQKVGQLVRSFNRGEDIDMLDKVTEWSFLKVSFESMVDWRLEVDYLRCTSSFHNQPRYDYVMYQTDTGLAFGRLCFIFTLSTHLEEIPLCLVAPLARAAPSEKDRLLEFVRLQQEGDWKTVVIPARSIVRGVLVFPAFDVRKNYIVFDIVDADMFLRIRSCCLD</sequence>